<protein>
    <submittedName>
        <fullName evidence="2">Zinc finger SWIM domain-containing protein 7-like</fullName>
    </submittedName>
</protein>
<accession>A0A6P6AB61</accession>
<dbReference type="RefSeq" id="XP_022762135.1">
    <property type="nucleotide sequence ID" value="XM_022906400.1"/>
</dbReference>
<evidence type="ECO:0000313" key="2">
    <source>
        <dbReference type="RefSeq" id="XP_022762135.1"/>
    </source>
</evidence>
<dbReference type="AlphaFoldDB" id="A0A6P6AB61"/>
<sequence>MTANHLVAESVWKTIASTHSVIEERLSILHFLFGKNFEKATRIAYQRGIKKISGEPTGRSILQIVGESRRKEEYFCFAENNCACYSFFYDICKHRLAARFAGSLGACIEVKVSDEQLSIIAFRTLDLGNEIITPFLRKLESSLNVFSCNL</sequence>
<dbReference type="GO" id="GO:0097196">
    <property type="term" value="C:Shu complex"/>
    <property type="evidence" value="ECO:0007669"/>
    <property type="project" value="TreeGrafter"/>
</dbReference>
<dbReference type="KEGG" id="dzi:111308049"/>
<dbReference type="OrthoDB" id="337581at2759"/>
<gene>
    <name evidence="2" type="primary">LOC111308049</name>
</gene>
<organism evidence="1 2">
    <name type="scientific">Durio zibethinus</name>
    <name type="common">Durian</name>
    <dbReference type="NCBI Taxonomy" id="66656"/>
    <lineage>
        <taxon>Eukaryota</taxon>
        <taxon>Viridiplantae</taxon>
        <taxon>Streptophyta</taxon>
        <taxon>Embryophyta</taxon>
        <taxon>Tracheophyta</taxon>
        <taxon>Spermatophyta</taxon>
        <taxon>Magnoliopsida</taxon>
        <taxon>eudicotyledons</taxon>
        <taxon>Gunneridae</taxon>
        <taxon>Pentapetalae</taxon>
        <taxon>rosids</taxon>
        <taxon>malvids</taxon>
        <taxon>Malvales</taxon>
        <taxon>Malvaceae</taxon>
        <taxon>Helicteroideae</taxon>
        <taxon>Durio</taxon>
    </lineage>
</organism>
<dbReference type="GO" id="GO:0000724">
    <property type="term" value="P:double-strand break repair via homologous recombination"/>
    <property type="evidence" value="ECO:0007669"/>
    <property type="project" value="TreeGrafter"/>
</dbReference>
<dbReference type="PANTHER" id="PTHR28498:SF1">
    <property type="entry name" value="ZINC FINGER SWIM DOMAIN-CONTAINING PROTEIN 7"/>
    <property type="match status" value="1"/>
</dbReference>
<dbReference type="PANTHER" id="PTHR28498">
    <property type="entry name" value="ZINC FINGER SWIM DOMAIN-CONTAINING PROTEIN 7"/>
    <property type="match status" value="1"/>
</dbReference>
<keyword evidence="1" id="KW-1185">Reference proteome</keyword>
<evidence type="ECO:0000313" key="1">
    <source>
        <dbReference type="Proteomes" id="UP000515121"/>
    </source>
</evidence>
<dbReference type="GeneID" id="111308049"/>
<name>A0A6P6AB61_DURZI</name>
<proteinExistence type="predicted"/>
<reference evidence="2" key="1">
    <citation type="submission" date="2025-08" db="UniProtKB">
        <authorList>
            <consortium name="RefSeq"/>
        </authorList>
    </citation>
    <scope>IDENTIFICATION</scope>
    <source>
        <tissue evidence="2">Fruit stalk</tissue>
    </source>
</reference>
<dbReference type="Proteomes" id="UP000515121">
    <property type="component" value="Unplaced"/>
</dbReference>